<comment type="caution">
    <text evidence="2">The sequence shown here is derived from an EMBL/GenBank/DDBJ whole genome shotgun (WGS) entry which is preliminary data.</text>
</comment>
<name>A0ABD0XTM9_9HEMI</name>
<accession>A0ABD0XTM9</accession>
<sequence>MNDDLYDGEEIKNLGDKDSKGVNDEVEKCIDDEGGEICEEYIDEESEDDRVICEEKDSNNKIEDDQEYSVEEWYEGERDDEWEKDRDEEEMDNGREKECGEFKCYRIGGSMNLKDDNQLLLNYEETDDNRNTWRDPNEVTTSESEESSGSSISSSDSGYGLANNEETDNMIDNRINREVNHEIDRDMNYGINFDSDESYYSHNWDEEELEMLAYEILVSALGEFIEWDTESESEDECG</sequence>
<keyword evidence="3" id="KW-1185">Reference proteome</keyword>
<feature type="compositionally biased region" description="Acidic residues" evidence="1">
    <location>
        <begin position="64"/>
        <end position="91"/>
    </location>
</feature>
<evidence type="ECO:0000313" key="3">
    <source>
        <dbReference type="Proteomes" id="UP001558652"/>
    </source>
</evidence>
<dbReference type="AlphaFoldDB" id="A0ABD0XTM9"/>
<feature type="compositionally biased region" description="Basic and acidic residues" evidence="1">
    <location>
        <begin position="9"/>
        <end position="22"/>
    </location>
</feature>
<reference evidence="2 3" key="1">
    <citation type="submission" date="2024-07" db="EMBL/GenBank/DDBJ databases">
        <title>Chromosome-level genome assembly of the water stick insect Ranatra chinensis (Heteroptera: Nepidae).</title>
        <authorList>
            <person name="Liu X."/>
        </authorList>
    </citation>
    <scope>NUCLEOTIDE SEQUENCE [LARGE SCALE GENOMIC DNA]</scope>
    <source>
        <strain evidence="2">Cailab_2021Rc</strain>
        <tissue evidence="2">Muscle</tissue>
    </source>
</reference>
<feature type="compositionally biased region" description="Low complexity" evidence="1">
    <location>
        <begin position="147"/>
        <end position="160"/>
    </location>
</feature>
<proteinExistence type="predicted"/>
<dbReference type="EMBL" id="JBFDAA010000022">
    <property type="protein sequence ID" value="KAL1110536.1"/>
    <property type="molecule type" value="Genomic_DNA"/>
</dbReference>
<feature type="region of interest" description="Disordered" evidence="1">
    <location>
        <begin position="1"/>
        <end position="22"/>
    </location>
</feature>
<feature type="compositionally biased region" description="Basic and acidic residues" evidence="1">
    <location>
        <begin position="128"/>
        <end position="137"/>
    </location>
</feature>
<gene>
    <name evidence="2" type="ORF">AAG570_008064</name>
</gene>
<protein>
    <submittedName>
        <fullName evidence="2">Uncharacterized protein</fullName>
    </submittedName>
</protein>
<feature type="region of interest" description="Disordered" evidence="1">
    <location>
        <begin position="127"/>
        <end position="171"/>
    </location>
</feature>
<organism evidence="2 3">
    <name type="scientific">Ranatra chinensis</name>
    <dbReference type="NCBI Taxonomy" id="642074"/>
    <lineage>
        <taxon>Eukaryota</taxon>
        <taxon>Metazoa</taxon>
        <taxon>Ecdysozoa</taxon>
        <taxon>Arthropoda</taxon>
        <taxon>Hexapoda</taxon>
        <taxon>Insecta</taxon>
        <taxon>Pterygota</taxon>
        <taxon>Neoptera</taxon>
        <taxon>Paraneoptera</taxon>
        <taxon>Hemiptera</taxon>
        <taxon>Heteroptera</taxon>
        <taxon>Panheteroptera</taxon>
        <taxon>Nepomorpha</taxon>
        <taxon>Nepidae</taxon>
        <taxon>Ranatrinae</taxon>
        <taxon>Ranatra</taxon>
    </lineage>
</organism>
<feature type="region of interest" description="Disordered" evidence="1">
    <location>
        <begin position="56"/>
        <end position="97"/>
    </location>
</feature>
<evidence type="ECO:0000256" key="1">
    <source>
        <dbReference type="SAM" id="MobiDB-lite"/>
    </source>
</evidence>
<dbReference type="Proteomes" id="UP001558652">
    <property type="component" value="Unassembled WGS sequence"/>
</dbReference>
<evidence type="ECO:0000313" key="2">
    <source>
        <dbReference type="EMBL" id="KAL1110536.1"/>
    </source>
</evidence>